<reference evidence="1 2" key="1">
    <citation type="journal article" date="2021" name="Front. Genet.">
        <title>Chromosome-Level Genome Assembly Reveals Significant Gene Expansion in the Toll and IMD Signaling Pathways of Dendrolimus kikuchii.</title>
        <authorList>
            <person name="Zhou J."/>
            <person name="Wu P."/>
            <person name="Xiong Z."/>
            <person name="Liu N."/>
            <person name="Zhao N."/>
            <person name="Ji M."/>
            <person name="Qiu Y."/>
            <person name="Yang B."/>
        </authorList>
    </citation>
    <scope>NUCLEOTIDE SEQUENCE [LARGE SCALE GENOMIC DNA]</scope>
    <source>
        <strain evidence="1">Ann1</strain>
    </source>
</reference>
<protein>
    <submittedName>
        <fullName evidence="1">Uncharacterized protein</fullName>
    </submittedName>
</protein>
<organism evidence="1 2">
    <name type="scientific">Dendrolimus kikuchii</name>
    <dbReference type="NCBI Taxonomy" id="765133"/>
    <lineage>
        <taxon>Eukaryota</taxon>
        <taxon>Metazoa</taxon>
        <taxon>Ecdysozoa</taxon>
        <taxon>Arthropoda</taxon>
        <taxon>Hexapoda</taxon>
        <taxon>Insecta</taxon>
        <taxon>Pterygota</taxon>
        <taxon>Neoptera</taxon>
        <taxon>Endopterygota</taxon>
        <taxon>Lepidoptera</taxon>
        <taxon>Glossata</taxon>
        <taxon>Ditrysia</taxon>
        <taxon>Bombycoidea</taxon>
        <taxon>Lasiocampidae</taxon>
        <taxon>Dendrolimus</taxon>
    </lineage>
</organism>
<dbReference type="Proteomes" id="UP000824533">
    <property type="component" value="Linkage Group LG14"/>
</dbReference>
<comment type="caution">
    <text evidence="1">The sequence shown here is derived from an EMBL/GenBank/DDBJ whole genome shotgun (WGS) entry which is preliminary data.</text>
</comment>
<evidence type="ECO:0000313" key="1">
    <source>
        <dbReference type="EMBL" id="KAJ0176119.1"/>
    </source>
</evidence>
<dbReference type="EMBL" id="CM034400">
    <property type="protein sequence ID" value="KAJ0176119.1"/>
    <property type="molecule type" value="Genomic_DNA"/>
</dbReference>
<proteinExistence type="predicted"/>
<name>A0ACC1CWQ1_9NEOP</name>
<accession>A0ACC1CWQ1</accession>
<gene>
    <name evidence="1" type="ORF">K1T71_008293</name>
</gene>
<keyword evidence="2" id="KW-1185">Reference proteome</keyword>
<evidence type="ECO:0000313" key="2">
    <source>
        <dbReference type="Proteomes" id="UP000824533"/>
    </source>
</evidence>
<sequence>MFRKVALGISGGVDSAVSAFLLKQAGFQVEGVFMRNWDSNYEVGFCSDESDFEDAMFVCRKLNIPLHRVHFIKEYWNEVFIALLNEYQNGLTPNPDILCNRYIKFDRFFEHCRNNLGFDAIATGHYANTSFGPFLEHYNETEGARLLQPKDKFKDQTFFLSQVKQFSLRKCMFPIANFLKSEVREIARKQGLLNVANKKDSTGICFIGKKRFQNFIDEYIDTKEGLFIDIDRGLTVGKHTGLHKWTVGQRCCLCGFEDAYFVYKKDLNTNNIYVVAGTKHSALWNNICFTDPPHWINYEPPELTDSGVLKCYFRFQHTKPLTPCRIVNNSRGLTIILDKTLRAITEGQYAALYNNEECLGSAKINNIVHNLIY</sequence>